<evidence type="ECO:0000256" key="1">
    <source>
        <dbReference type="SAM" id="Phobius"/>
    </source>
</evidence>
<sequence length="115" mass="14072">MHPISLYLSVLSRRCCSMDYRPTQQICFVYTPTQVISAQITHPSCRSNKEDPLHLTHIFFFFPNRNNKFIHSRRFLTPHHFLLRYFLSAFYYTYNMRFFFSYIYILTTHIYIPLQ</sequence>
<keyword evidence="3" id="KW-1185">Reference proteome</keyword>
<proteinExistence type="predicted"/>
<evidence type="ECO:0000313" key="3">
    <source>
        <dbReference type="Proteomes" id="UP001206595"/>
    </source>
</evidence>
<keyword evidence="1" id="KW-0472">Membrane</keyword>
<keyword evidence="1" id="KW-1133">Transmembrane helix</keyword>
<protein>
    <submittedName>
        <fullName evidence="2">Uncharacterized protein</fullName>
    </submittedName>
</protein>
<feature type="transmembrane region" description="Helical" evidence="1">
    <location>
        <begin position="98"/>
        <end position="114"/>
    </location>
</feature>
<dbReference type="AlphaFoldDB" id="A0AAD5E7Z4"/>
<name>A0AAD5E7Z4_UMBRA</name>
<evidence type="ECO:0000313" key="2">
    <source>
        <dbReference type="EMBL" id="KAI8578587.1"/>
    </source>
</evidence>
<keyword evidence="1" id="KW-0812">Transmembrane</keyword>
<dbReference type="GeneID" id="75915277"/>
<accession>A0AAD5E7Z4</accession>
<dbReference type="Proteomes" id="UP001206595">
    <property type="component" value="Unassembled WGS sequence"/>
</dbReference>
<dbReference type="EMBL" id="MU620928">
    <property type="protein sequence ID" value="KAI8578587.1"/>
    <property type="molecule type" value="Genomic_DNA"/>
</dbReference>
<organism evidence="2 3">
    <name type="scientific">Umbelopsis ramanniana AG</name>
    <dbReference type="NCBI Taxonomy" id="1314678"/>
    <lineage>
        <taxon>Eukaryota</taxon>
        <taxon>Fungi</taxon>
        <taxon>Fungi incertae sedis</taxon>
        <taxon>Mucoromycota</taxon>
        <taxon>Mucoromycotina</taxon>
        <taxon>Umbelopsidomycetes</taxon>
        <taxon>Umbelopsidales</taxon>
        <taxon>Umbelopsidaceae</taxon>
        <taxon>Umbelopsis</taxon>
    </lineage>
</organism>
<dbReference type="RefSeq" id="XP_051443591.1">
    <property type="nucleotide sequence ID" value="XM_051589932.1"/>
</dbReference>
<reference evidence="2" key="2">
    <citation type="journal article" date="2022" name="Proc. Natl. Acad. Sci. U.S.A.">
        <title>Diploid-dominant life cycles characterize the early evolution of Fungi.</title>
        <authorList>
            <person name="Amses K.R."/>
            <person name="Simmons D.R."/>
            <person name="Longcore J.E."/>
            <person name="Mondo S.J."/>
            <person name="Seto K."/>
            <person name="Jeronimo G.H."/>
            <person name="Bonds A.E."/>
            <person name="Quandt C.A."/>
            <person name="Davis W.J."/>
            <person name="Chang Y."/>
            <person name="Federici B.A."/>
            <person name="Kuo A."/>
            <person name="LaButti K."/>
            <person name="Pangilinan J."/>
            <person name="Andreopoulos W."/>
            <person name="Tritt A."/>
            <person name="Riley R."/>
            <person name="Hundley H."/>
            <person name="Johnson J."/>
            <person name="Lipzen A."/>
            <person name="Barry K."/>
            <person name="Lang B.F."/>
            <person name="Cuomo C.A."/>
            <person name="Buchler N.E."/>
            <person name="Grigoriev I.V."/>
            <person name="Spatafora J.W."/>
            <person name="Stajich J.E."/>
            <person name="James T.Y."/>
        </authorList>
    </citation>
    <scope>NUCLEOTIDE SEQUENCE</scope>
    <source>
        <strain evidence="2">AG</strain>
    </source>
</reference>
<gene>
    <name evidence="2" type="ORF">K450DRAFT_246572</name>
</gene>
<reference evidence="2" key="1">
    <citation type="submission" date="2021-06" db="EMBL/GenBank/DDBJ databases">
        <authorList>
            <consortium name="DOE Joint Genome Institute"/>
            <person name="Mondo S.J."/>
            <person name="Amses K.R."/>
            <person name="Simmons D.R."/>
            <person name="Longcore J.E."/>
            <person name="Seto K."/>
            <person name="Alves G.H."/>
            <person name="Bonds A.E."/>
            <person name="Quandt C.A."/>
            <person name="Davis W.J."/>
            <person name="Chang Y."/>
            <person name="Letcher P.M."/>
            <person name="Powell M.J."/>
            <person name="Kuo A."/>
            <person name="Labutti K."/>
            <person name="Pangilinan J."/>
            <person name="Andreopoulos W."/>
            <person name="Tritt A."/>
            <person name="Riley R."/>
            <person name="Hundley H."/>
            <person name="Johnson J."/>
            <person name="Lipzen A."/>
            <person name="Barry K."/>
            <person name="Berbee M.L."/>
            <person name="Buchler N.E."/>
            <person name="Grigoriev I.V."/>
            <person name="Spatafora J.W."/>
            <person name="Stajich J.E."/>
            <person name="James T.Y."/>
        </authorList>
    </citation>
    <scope>NUCLEOTIDE SEQUENCE</scope>
    <source>
        <strain evidence="2">AG</strain>
    </source>
</reference>
<comment type="caution">
    <text evidence="2">The sequence shown here is derived from an EMBL/GenBank/DDBJ whole genome shotgun (WGS) entry which is preliminary data.</text>
</comment>